<feature type="signal peptide" evidence="1">
    <location>
        <begin position="1"/>
        <end position="30"/>
    </location>
</feature>
<feature type="chain" id="PRO_5011788740" description="DUF1593 domain-containing protein" evidence="1">
    <location>
        <begin position="31"/>
        <end position="508"/>
    </location>
</feature>
<dbReference type="InterPro" id="IPR036452">
    <property type="entry name" value="Ribo_hydro-like"/>
</dbReference>
<proteinExistence type="predicted"/>
<dbReference type="InterPro" id="IPR011483">
    <property type="entry name" value="Sde182_NH-like"/>
</dbReference>
<dbReference type="Proteomes" id="UP000199662">
    <property type="component" value="Unassembled WGS sequence"/>
</dbReference>
<dbReference type="STRING" id="84035.SAMN05660742_101253"/>
<keyword evidence="5" id="KW-1185">Reference proteome</keyword>
<protein>
    <recommendedName>
        <fullName evidence="6">DUF1593 domain-containing protein</fullName>
    </recommendedName>
</protein>
<evidence type="ECO:0000313" key="5">
    <source>
        <dbReference type="Proteomes" id="UP000199662"/>
    </source>
</evidence>
<dbReference type="InterPro" id="IPR013783">
    <property type="entry name" value="Ig-like_fold"/>
</dbReference>
<organism evidence="4 5">
    <name type="scientific">Propionispira arboris</name>
    <dbReference type="NCBI Taxonomy" id="84035"/>
    <lineage>
        <taxon>Bacteria</taxon>
        <taxon>Bacillati</taxon>
        <taxon>Bacillota</taxon>
        <taxon>Negativicutes</taxon>
        <taxon>Selenomonadales</taxon>
        <taxon>Selenomonadaceae</taxon>
        <taxon>Propionispira</taxon>
    </lineage>
</organism>
<evidence type="ECO:0000259" key="3">
    <source>
        <dbReference type="Pfam" id="PF21027"/>
    </source>
</evidence>
<dbReference type="AlphaFoldDB" id="A0A1H6U0R2"/>
<evidence type="ECO:0000313" key="4">
    <source>
        <dbReference type="EMBL" id="SEI85899.1"/>
    </source>
</evidence>
<dbReference type="Gene3D" id="2.60.40.10">
    <property type="entry name" value="Immunoglobulins"/>
    <property type="match status" value="1"/>
</dbReference>
<feature type="domain" description="Cellulose-binding Sde182 nucleoside hydrolase-like" evidence="2">
    <location>
        <begin position="38"/>
        <end position="348"/>
    </location>
</feature>
<evidence type="ECO:0000259" key="2">
    <source>
        <dbReference type="Pfam" id="PF07632"/>
    </source>
</evidence>
<keyword evidence="1" id="KW-0732">Signal</keyword>
<gene>
    <name evidence="4" type="ORF">SAMN05660742_101253</name>
</gene>
<dbReference type="Gene3D" id="3.90.245.10">
    <property type="entry name" value="Ribonucleoside hydrolase-like"/>
    <property type="match status" value="1"/>
</dbReference>
<dbReference type="GO" id="GO:0016799">
    <property type="term" value="F:hydrolase activity, hydrolyzing N-glycosyl compounds"/>
    <property type="evidence" value="ECO:0007669"/>
    <property type="project" value="InterPro"/>
</dbReference>
<sequence length="508" mass="57775">MKLKKLAKAVLGMMALGTMAISSFVSIASAAPNDVKPRTIVMTDGEVDDMDSFLRFMLYANDLDVRGIIYTSSMWHYKGDGRGTPFTTHMDIVKLYHPGWHTNLRWCGTDWIKEYIDKYRTVYPTLLQHDKNYPSPDKLQSLVRVGNIDFEGEMDYDTEGSEFIKTELLSEDETPIYFETWGGANTFARSLKSIEEEYKGTEKWDSIYQKISKKAILYNIMDQDDTYKTYIAIKWPGIKVYYNSWQFGSLAYIWPATVPKTQQKYFRGEWMKKNIMKGPLAGGYMTYGDGHKLAGDPEDKFGSMEEAMKNGYGKYDLISEGDSPSFLYLINNGLRSTESPTYGGWSGRLSPSVSTKNLWEDNEGSFDYNPYTKKLDKYYSQTRWIDAIQNDFAARVKWTMNDYQHANHAPQAIKIQEGLDIKVKPGGKVTLHASASDPDGDKLNYKWYPYEEAGSYRASVAIHGKGQEASITVPANAIKGETIHVILEVIDSGQPPLTRYARVILTVE</sequence>
<reference evidence="4 5" key="1">
    <citation type="submission" date="2016-10" db="EMBL/GenBank/DDBJ databases">
        <authorList>
            <person name="de Groot N.N."/>
        </authorList>
    </citation>
    <scope>NUCLEOTIDE SEQUENCE [LARGE SCALE GENOMIC DNA]</scope>
    <source>
        <strain evidence="4 5">DSM 2179</strain>
    </source>
</reference>
<dbReference type="Pfam" id="PF21027">
    <property type="entry name" value="Sde0182_C"/>
    <property type="match status" value="1"/>
</dbReference>
<evidence type="ECO:0008006" key="6">
    <source>
        <dbReference type="Google" id="ProtNLM"/>
    </source>
</evidence>
<dbReference type="Pfam" id="PF07632">
    <property type="entry name" value="Sde182_NH-like"/>
    <property type="match status" value="1"/>
</dbReference>
<dbReference type="InterPro" id="IPR048527">
    <property type="entry name" value="Sde182_C"/>
</dbReference>
<feature type="domain" description="Cellulose-binding Sde182 C-terminal" evidence="3">
    <location>
        <begin position="428"/>
        <end position="507"/>
    </location>
</feature>
<name>A0A1H6U0R2_9FIRM</name>
<evidence type="ECO:0000256" key="1">
    <source>
        <dbReference type="SAM" id="SignalP"/>
    </source>
</evidence>
<accession>A0A1H6U0R2</accession>
<dbReference type="RefSeq" id="WP_019551984.1">
    <property type="nucleotide sequence ID" value="NZ_FNZK01000001.1"/>
</dbReference>
<dbReference type="EMBL" id="FNZK01000001">
    <property type="protein sequence ID" value="SEI85899.1"/>
    <property type="molecule type" value="Genomic_DNA"/>
</dbReference>